<keyword evidence="19" id="KW-1185">Reference proteome</keyword>
<dbReference type="GO" id="GO:0005524">
    <property type="term" value="F:ATP binding"/>
    <property type="evidence" value="ECO:0007669"/>
    <property type="project" value="UniProtKB-KW"/>
</dbReference>
<feature type="domain" description="Histidine kinase" evidence="16">
    <location>
        <begin position="228"/>
        <end position="427"/>
    </location>
</feature>
<dbReference type="SUPFAM" id="SSF55874">
    <property type="entry name" value="ATPase domain of HSP90 chaperone/DNA topoisomerase II/histidine kinase"/>
    <property type="match status" value="1"/>
</dbReference>
<feature type="transmembrane region" description="Helical" evidence="15">
    <location>
        <begin position="148"/>
        <end position="170"/>
    </location>
</feature>
<dbReference type="GO" id="GO:0005886">
    <property type="term" value="C:plasma membrane"/>
    <property type="evidence" value="ECO:0007669"/>
    <property type="project" value="UniProtKB-SubCell"/>
</dbReference>
<keyword evidence="4" id="KW-1003">Cell membrane</keyword>
<dbReference type="SMART" id="SM00388">
    <property type="entry name" value="HisKA"/>
    <property type="match status" value="1"/>
</dbReference>
<evidence type="ECO:0000313" key="18">
    <source>
        <dbReference type="EMBL" id="AND68163.1"/>
    </source>
</evidence>
<dbReference type="PATRIC" id="fig|445710.3.peg.706"/>
<dbReference type="PANTHER" id="PTHR44936:SF5">
    <property type="entry name" value="SENSOR HISTIDINE KINASE ENVZ"/>
    <property type="match status" value="1"/>
</dbReference>
<dbReference type="InterPro" id="IPR050980">
    <property type="entry name" value="2C_sensor_his_kinase"/>
</dbReference>
<evidence type="ECO:0000256" key="5">
    <source>
        <dbReference type="ARBA" id="ARBA00022519"/>
    </source>
</evidence>
<keyword evidence="10 18" id="KW-0418">Kinase</keyword>
<evidence type="ECO:0000259" key="17">
    <source>
        <dbReference type="PROSITE" id="PS50885"/>
    </source>
</evidence>
<evidence type="ECO:0000256" key="11">
    <source>
        <dbReference type="ARBA" id="ARBA00022840"/>
    </source>
</evidence>
<dbReference type="InterPro" id="IPR003660">
    <property type="entry name" value="HAMP_dom"/>
</dbReference>
<dbReference type="Pfam" id="PF00512">
    <property type="entry name" value="HisKA"/>
    <property type="match status" value="1"/>
</dbReference>
<evidence type="ECO:0000256" key="13">
    <source>
        <dbReference type="ARBA" id="ARBA00023012"/>
    </source>
</evidence>
<keyword evidence="11" id="KW-0067">ATP-binding</keyword>
<keyword evidence="9" id="KW-0547">Nucleotide-binding</keyword>
<evidence type="ECO:0000256" key="2">
    <source>
        <dbReference type="ARBA" id="ARBA00004429"/>
    </source>
</evidence>
<dbReference type="InterPro" id="IPR003594">
    <property type="entry name" value="HATPase_dom"/>
</dbReference>
<evidence type="ECO:0000256" key="4">
    <source>
        <dbReference type="ARBA" id="ARBA00022475"/>
    </source>
</evidence>
<organism evidence="18 19">
    <name type="scientific">Dyella thiooxydans</name>
    <dbReference type="NCBI Taxonomy" id="445710"/>
    <lineage>
        <taxon>Bacteria</taxon>
        <taxon>Pseudomonadati</taxon>
        <taxon>Pseudomonadota</taxon>
        <taxon>Gammaproteobacteria</taxon>
        <taxon>Lysobacterales</taxon>
        <taxon>Rhodanobacteraceae</taxon>
        <taxon>Dyella</taxon>
    </lineage>
</organism>
<dbReference type="Proteomes" id="UP000077255">
    <property type="component" value="Chromosome"/>
</dbReference>
<keyword evidence="8 15" id="KW-0812">Transmembrane</keyword>
<dbReference type="Gene3D" id="1.10.287.130">
    <property type="match status" value="1"/>
</dbReference>
<dbReference type="EC" id="2.7.13.3" evidence="3"/>
<feature type="domain" description="HAMP" evidence="17">
    <location>
        <begin position="168"/>
        <end position="220"/>
    </location>
</feature>
<evidence type="ECO:0000256" key="3">
    <source>
        <dbReference type="ARBA" id="ARBA00012438"/>
    </source>
</evidence>
<dbReference type="PRINTS" id="PR00344">
    <property type="entry name" value="BCTRLSENSOR"/>
</dbReference>
<sequence>MKRGPTTFSLVLALLVAALVLALTLGGFLSTRAGLRALGDSYGRLVVATATSVDALASRDDPAARATLARLQQSGIRITTEPPPPSLRRVVPVVEEVGHVAGELLGDPSRVVVVQRPEAQIWVRSERLPGHWIVMQAVSFRRQVIRSMLLVMLFAGLVAAAVAALAARLLTRPLERLAAHASALLGGQSIQQHLRGSPREVRDLADALGAAGEELRQSARERELMLAGISHDLRTPLARLRLALELGDANDPGRRDAMVNDLDELDKALAQCLAYVRDGSDEAVRAVDVPTLLGQLMALRNAPDDWHYEGHDDAVLHARPSLLRRALGNLMDNAEHYGAAPFRVRLQRAENELSISVEDHGPGVPDDLLARLGRPFLRGNAARTGACGTGLGLSIVKRAAEISGGRLQLANRSGGGFSATLVLPLAVRERSSA</sequence>
<protein>
    <recommendedName>
        <fullName evidence="3">histidine kinase</fullName>
        <ecNumber evidence="3">2.7.13.3</ecNumber>
    </recommendedName>
</protein>
<dbReference type="PROSITE" id="PS50109">
    <property type="entry name" value="HIS_KIN"/>
    <property type="match status" value="1"/>
</dbReference>
<evidence type="ECO:0000256" key="14">
    <source>
        <dbReference type="ARBA" id="ARBA00023136"/>
    </source>
</evidence>
<comment type="catalytic activity">
    <reaction evidence="1">
        <text>ATP + protein L-histidine = ADP + protein N-phospho-L-histidine.</text>
        <dbReference type="EC" id="2.7.13.3"/>
    </reaction>
</comment>
<dbReference type="Gene3D" id="3.30.565.10">
    <property type="entry name" value="Histidine kinase-like ATPase, C-terminal domain"/>
    <property type="match status" value="1"/>
</dbReference>
<accession>A0A160MXY4</accession>
<dbReference type="GO" id="GO:0000155">
    <property type="term" value="F:phosphorelay sensor kinase activity"/>
    <property type="evidence" value="ECO:0007669"/>
    <property type="project" value="InterPro"/>
</dbReference>
<dbReference type="PROSITE" id="PS50885">
    <property type="entry name" value="HAMP"/>
    <property type="match status" value="1"/>
</dbReference>
<evidence type="ECO:0000256" key="10">
    <source>
        <dbReference type="ARBA" id="ARBA00022777"/>
    </source>
</evidence>
<evidence type="ECO:0000256" key="12">
    <source>
        <dbReference type="ARBA" id="ARBA00022989"/>
    </source>
</evidence>
<dbReference type="RefSeq" id="WP_063670492.1">
    <property type="nucleotide sequence ID" value="NZ_CP014841.1"/>
</dbReference>
<evidence type="ECO:0000259" key="16">
    <source>
        <dbReference type="PROSITE" id="PS50109"/>
    </source>
</evidence>
<dbReference type="PANTHER" id="PTHR44936">
    <property type="entry name" value="SENSOR PROTEIN CREC"/>
    <property type="match status" value="1"/>
</dbReference>
<dbReference type="STRING" id="445710.ATSB10_07090"/>
<keyword evidence="6" id="KW-0597">Phosphoprotein</keyword>
<evidence type="ECO:0000313" key="19">
    <source>
        <dbReference type="Proteomes" id="UP000077255"/>
    </source>
</evidence>
<dbReference type="SMART" id="SM00387">
    <property type="entry name" value="HATPase_c"/>
    <property type="match status" value="1"/>
</dbReference>
<keyword evidence="13" id="KW-0902">Two-component regulatory system</keyword>
<keyword evidence="14 15" id="KW-0472">Membrane</keyword>
<dbReference type="Pfam" id="PF02518">
    <property type="entry name" value="HATPase_c"/>
    <property type="match status" value="1"/>
</dbReference>
<keyword evidence="5" id="KW-0997">Cell inner membrane</keyword>
<dbReference type="InterPro" id="IPR005467">
    <property type="entry name" value="His_kinase_dom"/>
</dbReference>
<dbReference type="SUPFAM" id="SSF47384">
    <property type="entry name" value="Homodimeric domain of signal transducing histidine kinase"/>
    <property type="match status" value="1"/>
</dbReference>
<dbReference type="KEGG" id="dtx:ATSB10_07090"/>
<proteinExistence type="predicted"/>
<name>A0A160MXY4_9GAMM</name>
<keyword evidence="12 15" id="KW-1133">Transmembrane helix</keyword>
<dbReference type="InterPro" id="IPR036890">
    <property type="entry name" value="HATPase_C_sf"/>
</dbReference>
<dbReference type="EMBL" id="CP014841">
    <property type="protein sequence ID" value="AND68163.1"/>
    <property type="molecule type" value="Genomic_DNA"/>
</dbReference>
<gene>
    <name evidence="18" type="ORF">ATSB10_07090</name>
</gene>
<evidence type="ECO:0000256" key="6">
    <source>
        <dbReference type="ARBA" id="ARBA00022553"/>
    </source>
</evidence>
<dbReference type="InterPro" id="IPR003661">
    <property type="entry name" value="HisK_dim/P_dom"/>
</dbReference>
<dbReference type="Gene3D" id="6.10.340.10">
    <property type="match status" value="1"/>
</dbReference>
<evidence type="ECO:0000256" key="9">
    <source>
        <dbReference type="ARBA" id="ARBA00022741"/>
    </source>
</evidence>
<comment type="subcellular location">
    <subcellularLocation>
        <location evidence="2">Cell inner membrane</location>
        <topology evidence="2">Multi-pass membrane protein</topology>
    </subcellularLocation>
</comment>
<evidence type="ECO:0000256" key="7">
    <source>
        <dbReference type="ARBA" id="ARBA00022679"/>
    </source>
</evidence>
<evidence type="ECO:0000256" key="15">
    <source>
        <dbReference type="SAM" id="Phobius"/>
    </source>
</evidence>
<keyword evidence="7 18" id="KW-0808">Transferase</keyword>
<reference evidence="18 19" key="1">
    <citation type="submission" date="2016-02" db="EMBL/GenBank/DDBJ databases">
        <title>Complete genome sequencing and analysis of ATSB10, Dyella thiooxydans isolated from rhizosphere soil of sunflower (Helianthus annuus L.).</title>
        <authorList>
            <person name="Lee Y."/>
            <person name="Hwangbo K."/>
            <person name="Chung H."/>
            <person name="Yoo J."/>
            <person name="Kim K.Y."/>
            <person name="Sa T.M."/>
            <person name="Um Y."/>
            <person name="Madhaiyan M."/>
        </authorList>
    </citation>
    <scope>NUCLEOTIDE SEQUENCE [LARGE SCALE GENOMIC DNA]</scope>
    <source>
        <strain evidence="18 19">ATSB10</strain>
    </source>
</reference>
<dbReference type="InterPro" id="IPR004358">
    <property type="entry name" value="Sig_transdc_His_kin-like_C"/>
</dbReference>
<dbReference type="AlphaFoldDB" id="A0A160MXY4"/>
<evidence type="ECO:0000256" key="1">
    <source>
        <dbReference type="ARBA" id="ARBA00000085"/>
    </source>
</evidence>
<dbReference type="InterPro" id="IPR036097">
    <property type="entry name" value="HisK_dim/P_sf"/>
</dbReference>
<evidence type="ECO:0000256" key="8">
    <source>
        <dbReference type="ARBA" id="ARBA00022692"/>
    </source>
</evidence>